<dbReference type="PANTHER" id="PTHR11455:SF22">
    <property type="entry name" value="CRYPTOCHROME DASH"/>
    <property type="match status" value="1"/>
</dbReference>
<comment type="caution">
    <text evidence="8">The sequence shown here is derived from an EMBL/GenBank/DDBJ whole genome shotgun (WGS) entry which is preliminary data.</text>
</comment>
<dbReference type="NCBIfam" id="TIGR02765">
    <property type="entry name" value="crypto_DASH"/>
    <property type="match status" value="1"/>
</dbReference>
<dbReference type="InterPro" id="IPR002081">
    <property type="entry name" value="Cryptochrome/DNA_photolyase_1"/>
</dbReference>
<evidence type="ECO:0000256" key="4">
    <source>
        <dbReference type="ARBA" id="ARBA00022827"/>
    </source>
</evidence>
<organism evidence="8 9">
    <name type="scientific">Actimicrobium antarcticum</name>
    <dbReference type="NCBI Taxonomy" id="1051899"/>
    <lineage>
        <taxon>Bacteria</taxon>
        <taxon>Pseudomonadati</taxon>
        <taxon>Pseudomonadota</taxon>
        <taxon>Betaproteobacteria</taxon>
        <taxon>Burkholderiales</taxon>
        <taxon>Oxalobacteraceae</taxon>
        <taxon>Actimicrobium</taxon>
    </lineage>
</organism>
<dbReference type="InterPro" id="IPR014729">
    <property type="entry name" value="Rossmann-like_a/b/a_fold"/>
</dbReference>
<dbReference type="Pfam" id="PF03441">
    <property type="entry name" value="FAD_binding_7"/>
    <property type="match status" value="1"/>
</dbReference>
<dbReference type="RefSeq" id="WP_344762713.1">
    <property type="nucleotide sequence ID" value="NZ_BAAAZE010000008.1"/>
</dbReference>
<dbReference type="InterPro" id="IPR036134">
    <property type="entry name" value="Crypto/Photolyase_FAD-like_sf"/>
</dbReference>
<comment type="similarity">
    <text evidence="1 6">Belongs to the DNA photolyase class-1 family.</text>
</comment>
<dbReference type="InterPro" id="IPR005101">
    <property type="entry name" value="Cryptochr/Photolyase_FAD-bd"/>
</dbReference>
<dbReference type="SUPFAM" id="SSF48173">
    <property type="entry name" value="Cryptochrome/photolyase FAD-binding domain"/>
    <property type="match status" value="1"/>
</dbReference>
<comment type="cofactor">
    <cofactor evidence="6">
        <name>(6R)-5,10-methylene-5,6,7,8-tetrahydrofolate</name>
        <dbReference type="ChEBI" id="CHEBI:15636"/>
    </cofactor>
    <text evidence="6">Binds 1 5,10-methenyltetrahydrofolate (MTHF) per subunit.</text>
</comment>
<comment type="cofactor">
    <cofactor evidence="6">
        <name>FAD</name>
        <dbReference type="ChEBI" id="CHEBI:57692"/>
    </cofactor>
    <text evidence="6">Binds 1 FAD per subunit.</text>
</comment>
<dbReference type="Gene3D" id="3.40.50.620">
    <property type="entry name" value="HUPs"/>
    <property type="match status" value="1"/>
</dbReference>
<dbReference type="PANTHER" id="PTHR11455">
    <property type="entry name" value="CRYPTOCHROME"/>
    <property type="match status" value="1"/>
</dbReference>
<dbReference type="InterPro" id="IPR006050">
    <property type="entry name" value="DNA_photolyase_N"/>
</dbReference>
<dbReference type="InterPro" id="IPR014133">
    <property type="entry name" value="Cry_DASH"/>
</dbReference>
<keyword evidence="3 6" id="KW-0285">Flavoprotein</keyword>
<dbReference type="SUPFAM" id="SSF52425">
    <property type="entry name" value="Cryptochrome/photolyase, N-terminal domain"/>
    <property type="match status" value="1"/>
</dbReference>
<dbReference type="Proteomes" id="UP001501353">
    <property type="component" value="Unassembled WGS sequence"/>
</dbReference>
<gene>
    <name evidence="8" type="ORF">GCM10022212_15510</name>
</gene>
<comment type="function">
    <text evidence="6">May have a photoreceptor function.</text>
</comment>
<evidence type="ECO:0000256" key="2">
    <source>
        <dbReference type="ARBA" id="ARBA00017881"/>
    </source>
</evidence>
<keyword evidence="5 6" id="KW-0157">Chromophore</keyword>
<dbReference type="PROSITE" id="PS51645">
    <property type="entry name" value="PHR_CRY_ALPHA_BETA"/>
    <property type="match status" value="1"/>
</dbReference>
<evidence type="ECO:0000313" key="9">
    <source>
        <dbReference type="Proteomes" id="UP001501353"/>
    </source>
</evidence>
<sequence length="428" mass="47055">MSTVIYWFRNDLRLLDNPAFTQACQAGTRLLPVYCHDPAGDTVTPWGFARTGAHRRHFLAATLADLAAQLTARGSTLLELDGRPQEVLSALAQRLGATRIVCEYIAAPEEQAEAAALRAAGLNVDTVWQSSLLDPSDLPFTTNRLPDMFTTFRNAVEKAAVLPPAVVPIPAVIPALPDLQEPVRIRSVLAPVEADARSAFPYQSSACAGGATAALAHLDQYFNGQLAHTYKQTRNGLIGLDYSSKFSPWLASGALSARSAYAALKEFEAEQGANDSTYWLWFELLWRDYFRFLHLKYGRKLYRANGLADPDLAAPTHHPAMFARWCRGATGEAIVDAGMRELAATGYLSNRLRQIVASYLIHDLGGDWRAGAAWFEAQLVDYDVTSNQGNWLYLAGRGTDPRGGRRFNPQKQAQDYDADGAYRALWSA</sequence>
<dbReference type="InterPro" id="IPR036155">
    <property type="entry name" value="Crypto/Photolyase_N_sf"/>
</dbReference>
<accession>A0ABP7T2F3</accession>
<dbReference type="Pfam" id="PF00875">
    <property type="entry name" value="DNA_photolyase"/>
    <property type="match status" value="1"/>
</dbReference>
<dbReference type="EMBL" id="BAAAZE010000008">
    <property type="protein sequence ID" value="GAA4020056.1"/>
    <property type="molecule type" value="Genomic_DNA"/>
</dbReference>
<protein>
    <recommendedName>
        <fullName evidence="2 6">Cryptochrome DASH</fullName>
    </recommendedName>
</protein>
<reference evidence="9" key="1">
    <citation type="journal article" date="2019" name="Int. J. Syst. Evol. Microbiol.">
        <title>The Global Catalogue of Microorganisms (GCM) 10K type strain sequencing project: providing services to taxonomists for standard genome sequencing and annotation.</title>
        <authorList>
            <consortium name="The Broad Institute Genomics Platform"/>
            <consortium name="The Broad Institute Genome Sequencing Center for Infectious Disease"/>
            <person name="Wu L."/>
            <person name="Ma J."/>
        </authorList>
    </citation>
    <scope>NUCLEOTIDE SEQUENCE [LARGE SCALE GENOMIC DNA]</scope>
    <source>
        <strain evidence="9">JCM 16673</strain>
    </source>
</reference>
<keyword evidence="9" id="KW-1185">Reference proteome</keyword>
<evidence type="ECO:0000256" key="3">
    <source>
        <dbReference type="ARBA" id="ARBA00022630"/>
    </source>
</evidence>
<proteinExistence type="inferred from homology"/>
<feature type="domain" description="Photolyase/cryptochrome alpha/beta" evidence="7">
    <location>
        <begin position="2"/>
        <end position="132"/>
    </location>
</feature>
<evidence type="ECO:0000256" key="1">
    <source>
        <dbReference type="ARBA" id="ARBA00005862"/>
    </source>
</evidence>
<keyword evidence="4 6" id="KW-0274">FAD</keyword>
<dbReference type="Gene3D" id="1.25.40.80">
    <property type="match status" value="1"/>
</dbReference>
<name>A0ABP7T2F3_9BURK</name>
<evidence type="ECO:0000313" key="8">
    <source>
        <dbReference type="EMBL" id="GAA4020056.1"/>
    </source>
</evidence>
<evidence type="ECO:0000256" key="5">
    <source>
        <dbReference type="ARBA" id="ARBA00022991"/>
    </source>
</evidence>
<evidence type="ECO:0000256" key="6">
    <source>
        <dbReference type="RuleBase" id="RU367151"/>
    </source>
</evidence>
<dbReference type="PRINTS" id="PR00147">
    <property type="entry name" value="DNAPHOTLYASE"/>
</dbReference>
<dbReference type="Gene3D" id="1.10.579.10">
    <property type="entry name" value="DNA Cyclobutane Dipyrimidine Photolyase, subunit A, domain 3"/>
    <property type="match status" value="1"/>
</dbReference>
<evidence type="ECO:0000259" key="7">
    <source>
        <dbReference type="PROSITE" id="PS51645"/>
    </source>
</evidence>